<dbReference type="GO" id="GO:0005875">
    <property type="term" value="C:microtubule associated complex"/>
    <property type="evidence" value="ECO:0007669"/>
    <property type="project" value="TreeGrafter"/>
</dbReference>
<dbReference type="AlphaFoldDB" id="A0A7J7P7T4"/>
<name>A0A7J7P7T4_9MAGN</name>
<evidence type="ECO:0000256" key="1">
    <source>
        <dbReference type="SAM" id="Phobius"/>
    </source>
</evidence>
<dbReference type="GO" id="GO:0007018">
    <property type="term" value="P:microtubule-based movement"/>
    <property type="evidence" value="ECO:0007669"/>
    <property type="project" value="InterPro"/>
</dbReference>
<keyword evidence="3" id="KW-1185">Reference proteome</keyword>
<dbReference type="OrthoDB" id="445326at2759"/>
<accession>A0A7J7P7T4</accession>
<feature type="transmembrane region" description="Helical" evidence="1">
    <location>
        <begin position="60"/>
        <end position="82"/>
    </location>
</feature>
<protein>
    <submittedName>
        <fullName evidence="2">Uncharacterized protein</fullName>
    </submittedName>
</protein>
<comment type="caution">
    <text evidence="2">The sequence shown here is derived from an EMBL/GenBank/DDBJ whole genome shotgun (WGS) entry which is preliminary data.</text>
</comment>
<dbReference type="PANTHER" id="PTHR47969:SF6">
    <property type="entry name" value="KINESIN-LIKE PROTEIN KIN-4C"/>
    <property type="match status" value="1"/>
</dbReference>
<dbReference type="GO" id="GO:0005732">
    <property type="term" value="C:sno(s)RNA-containing ribonucleoprotein complex"/>
    <property type="evidence" value="ECO:0007669"/>
    <property type="project" value="InterPro"/>
</dbReference>
<keyword evidence="1" id="KW-0472">Membrane</keyword>
<dbReference type="InterPro" id="IPR012173">
    <property type="entry name" value="Mpp10"/>
</dbReference>
<keyword evidence="1" id="KW-0812">Transmembrane</keyword>
<dbReference type="SUPFAM" id="SSF52540">
    <property type="entry name" value="P-loop containing nucleoside triphosphate hydrolases"/>
    <property type="match status" value="1"/>
</dbReference>
<dbReference type="EMBL" id="JACGCM010000182">
    <property type="protein sequence ID" value="KAF6175486.1"/>
    <property type="molecule type" value="Genomic_DNA"/>
</dbReference>
<proteinExistence type="predicted"/>
<dbReference type="InterPro" id="IPR027417">
    <property type="entry name" value="P-loop_NTPase"/>
</dbReference>
<dbReference type="Pfam" id="PF04006">
    <property type="entry name" value="Mpp10"/>
    <property type="match status" value="1"/>
</dbReference>
<keyword evidence="1" id="KW-1133">Transmembrane helix</keyword>
<dbReference type="GO" id="GO:0034457">
    <property type="term" value="C:Mpp10 complex"/>
    <property type="evidence" value="ECO:0007669"/>
    <property type="project" value="InterPro"/>
</dbReference>
<dbReference type="PANTHER" id="PTHR47969">
    <property type="entry name" value="CHROMOSOME-ASSOCIATED KINESIN KIF4A-RELATED"/>
    <property type="match status" value="1"/>
</dbReference>
<evidence type="ECO:0000313" key="3">
    <source>
        <dbReference type="Proteomes" id="UP000541444"/>
    </source>
</evidence>
<dbReference type="GO" id="GO:0003777">
    <property type="term" value="F:microtubule motor activity"/>
    <property type="evidence" value="ECO:0007669"/>
    <property type="project" value="InterPro"/>
</dbReference>
<reference evidence="2 3" key="1">
    <citation type="journal article" date="2020" name="IScience">
        <title>Genome Sequencing of the Endangered Kingdonia uniflora (Circaeasteraceae, Ranunculales) Reveals Potential Mechanisms of Evolutionary Specialization.</title>
        <authorList>
            <person name="Sun Y."/>
            <person name="Deng T."/>
            <person name="Zhang A."/>
            <person name="Moore M.J."/>
            <person name="Landis J.B."/>
            <person name="Lin N."/>
            <person name="Zhang H."/>
            <person name="Zhang X."/>
            <person name="Huang J."/>
            <person name="Zhang X."/>
            <person name="Sun H."/>
            <person name="Wang H."/>
        </authorList>
    </citation>
    <scope>NUCLEOTIDE SEQUENCE [LARGE SCALE GENOMIC DNA]</scope>
    <source>
        <strain evidence="2">TB1705</strain>
        <tissue evidence="2">Leaf</tissue>
    </source>
</reference>
<dbReference type="Gene3D" id="3.40.850.10">
    <property type="entry name" value="Kinesin motor domain"/>
    <property type="match status" value="1"/>
</dbReference>
<sequence length="277" mass="30055">MNESGSIKKSPGGSGRYAPKDVVVAKYDRGMDFKFEFTETGNAVFSGGEFEMIPSLSSEVGSIFSLIMITNLVSVTAGYVFTRRGYVELSKKVSHSYWVALLTAKEEPYASIPLVIDGLLRVHKRTVNSPDVDLSNASTPLSFLIGEGTTLPKLAILSRTPIQIRETLNGGITLAGVTEPEVRSKEEMTTYLSRGSLARAIGSTNMSSQSSGFFRGITHQVSEGDSIHYEIIEDMSIQTNVPALAMEVIVPVAVSDVTMLAPEEVFAGKEDIKEKWS</sequence>
<dbReference type="InterPro" id="IPR036961">
    <property type="entry name" value="Kinesin_motor_dom_sf"/>
</dbReference>
<dbReference type="GO" id="GO:0051231">
    <property type="term" value="P:spindle elongation"/>
    <property type="evidence" value="ECO:0007669"/>
    <property type="project" value="TreeGrafter"/>
</dbReference>
<dbReference type="GO" id="GO:0007052">
    <property type="term" value="P:mitotic spindle organization"/>
    <property type="evidence" value="ECO:0007669"/>
    <property type="project" value="TreeGrafter"/>
</dbReference>
<dbReference type="InterPro" id="IPR027640">
    <property type="entry name" value="Kinesin-like_fam"/>
</dbReference>
<gene>
    <name evidence="2" type="ORF">GIB67_021976</name>
</gene>
<dbReference type="GO" id="GO:0006364">
    <property type="term" value="P:rRNA processing"/>
    <property type="evidence" value="ECO:0007669"/>
    <property type="project" value="InterPro"/>
</dbReference>
<evidence type="ECO:0000313" key="2">
    <source>
        <dbReference type="EMBL" id="KAF6175486.1"/>
    </source>
</evidence>
<organism evidence="2 3">
    <name type="scientific">Kingdonia uniflora</name>
    <dbReference type="NCBI Taxonomy" id="39325"/>
    <lineage>
        <taxon>Eukaryota</taxon>
        <taxon>Viridiplantae</taxon>
        <taxon>Streptophyta</taxon>
        <taxon>Embryophyta</taxon>
        <taxon>Tracheophyta</taxon>
        <taxon>Spermatophyta</taxon>
        <taxon>Magnoliopsida</taxon>
        <taxon>Ranunculales</taxon>
        <taxon>Circaeasteraceae</taxon>
        <taxon>Kingdonia</taxon>
    </lineage>
</organism>
<dbReference type="Proteomes" id="UP000541444">
    <property type="component" value="Unassembled WGS sequence"/>
</dbReference>